<dbReference type="RefSeq" id="XP_004031262.1">
    <property type="nucleotide sequence ID" value="XM_004031214.1"/>
</dbReference>
<sequence>MLEMMQYQQLVYGKTFKLIKLIKNFQVNLMKTRNNIQISNNQIMNKPNNYKKEQNNMNGILDIYRQIKMQISKEKQSSQFKMLVVLIQNIILNYRQTIKYKQNHGQILVNLMNLKPLRKQLLRDRYFKQDLETVYQKKVNLRILSLFIIQVMAKNKIFIQKLNINRIIYMDKNIF</sequence>
<dbReference type="GeneID" id="14906135"/>
<reference evidence="1 2" key="1">
    <citation type="submission" date="2011-07" db="EMBL/GenBank/DDBJ databases">
        <authorList>
            <person name="Coyne R."/>
            <person name="Brami D."/>
            <person name="Johnson J."/>
            <person name="Hostetler J."/>
            <person name="Hannick L."/>
            <person name="Clark T."/>
            <person name="Cassidy-Hanley D."/>
            <person name="Inman J."/>
        </authorList>
    </citation>
    <scope>NUCLEOTIDE SEQUENCE [LARGE SCALE GENOMIC DNA]</scope>
    <source>
        <strain evidence="1 2">G5</strain>
    </source>
</reference>
<name>G0QXM6_ICHMU</name>
<keyword evidence="2" id="KW-1185">Reference proteome</keyword>
<organism evidence="1 2">
    <name type="scientific">Ichthyophthirius multifiliis</name>
    <name type="common">White spot disease agent</name>
    <name type="synonym">Ich</name>
    <dbReference type="NCBI Taxonomy" id="5932"/>
    <lineage>
        <taxon>Eukaryota</taxon>
        <taxon>Sar</taxon>
        <taxon>Alveolata</taxon>
        <taxon>Ciliophora</taxon>
        <taxon>Intramacronucleata</taxon>
        <taxon>Oligohymenophorea</taxon>
        <taxon>Hymenostomatida</taxon>
        <taxon>Ophryoglenina</taxon>
        <taxon>Ichthyophthirius</taxon>
    </lineage>
</organism>
<dbReference type="Proteomes" id="UP000008983">
    <property type="component" value="Unassembled WGS sequence"/>
</dbReference>
<protein>
    <submittedName>
        <fullName evidence="1">Uncharacterized protein</fullName>
    </submittedName>
</protein>
<evidence type="ECO:0000313" key="1">
    <source>
        <dbReference type="EMBL" id="EGR30026.1"/>
    </source>
</evidence>
<dbReference type="InParanoid" id="G0QXM6"/>
<proteinExistence type="predicted"/>
<accession>G0QXM6</accession>
<gene>
    <name evidence="1" type="ORF">IMG5_144010</name>
</gene>
<evidence type="ECO:0000313" key="2">
    <source>
        <dbReference type="Proteomes" id="UP000008983"/>
    </source>
</evidence>
<dbReference type="AlphaFoldDB" id="G0QXM6"/>
<dbReference type="EMBL" id="GL984081">
    <property type="protein sequence ID" value="EGR30026.1"/>
    <property type="molecule type" value="Genomic_DNA"/>
</dbReference>